<keyword evidence="3" id="KW-1185">Reference proteome</keyword>
<organism evidence="2 3">
    <name type="scientific">Bradyrhizobium canariense</name>
    <dbReference type="NCBI Taxonomy" id="255045"/>
    <lineage>
        <taxon>Bacteria</taxon>
        <taxon>Pseudomonadati</taxon>
        <taxon>Pseudomonadota</taxon>
        <taxon>Alphaproteobacteria</taxon>
        <taxon>Hyphomicrobiales</taxon>
        <taxon>Nitrobacteraceae</taxon>
        <taxon>Bradyrhizobium</taxon>
    </lineage>
</organism>
<accession>A0ABX3WY26</accession>
<protein>
    <submittedName>
        <fullName evidence="2">Uncharacterized protein</fullName>
    </submittedName>
</protein>
<evidence type="ECO:0000313" key="3">
    <source>
        <dbReference type="Proteomes" id="UP000193884"/>
    </source>
</evidence>
<evidence type="ECO:0000256" key="1">
    <source>
        <dbReference type="SAM" id="MobiDB-lite"/>
    </source>
</evidence>
<name>A0ABX3WY26_9BRAD</name>
<proteinExistence type="predicted"/>
<dbReference type="EMBL" id="NAFK01000170">
    <property type="protein sequence ID" value="OSJ25057.1"/>
    <property type="molecule type" value="Genomic_DNA"/>
</dbReference>
<feature type="region of interest" description="Disordered" evidence="1">
    <location>
        <begin position="67"/>
        <end position="89"/>
    </location>
</feature>
<comment type="caution">
    <text evidence="2">The sequence shown here is derived from an EMBL/GenBank/DDBJ whole genome shotgun (WGS) entry which is preliminary data.</text>
</comment>
<reference evidence="2 3" key="1">
    <citation type="submission" date="2017-03" db="EMBL/GenBank/DDBJ databases">
        <title>Whole genome sequences of fourteen strains of Bradyrhizobium canariense and one strain of Bradyrhizobium japonicum isolated from Lupinus (Papilionoideae: Genisteae) species in Algeria.</title>
        <authorList>
            <person name="Crovadore J."/>
            <person name="Chekireb D."/>
            <person name="Brachmann A."/>
            <person name="Chablais R."/>
            <person name="Cochard B."/>
            <person name="Lefort F."/>
        </authorList>
    </citation>
    <scope>NUCLEOTIDE SEQUENCE [LARGE SCALE GENOMIC DNA]</scope>
    <source>
        <strain evidence="2 3">UBMAN05</strain>
    </source>
</reference>
<sequence length="89" mass="10001">MLRKCASNARKGRSLAMPVILTTEEERDVGMRAPWDEAKLQRPWELVAQPPCFRRLAAPVLSAHPMPREVRQSSGRFVVPGQDHLGGVR</sequence>
<gene>
    <name evidence="2" type="ORF">BST63_24435</name>
</gene>
<evidence type="ECO:0000313" key="2">
    <source>
        <dbReference type="EMBL" id="OSJ25057.1"/>
    </source>
</evidence>
<dbReference type="Proteomes" id="UP000193884">
    <property type="component" value="Unassembled WGS sequence"/>
</dbReference>